<dbReference type="EMBL" id="MVGC01000463">
    <property type="protein sequence ID" value="RJE18998.1"/>
    <property type="molecule type" value="Genomic_DNA"/>
</dbReference>
<name>A0A3A2Z7B9_9EURO</name>
<evidence type="ECO:0000313" key="2">
    <source>
        <dbReference type="EMBL" id="RJE18998.1"/>
    </source>
</evidence>
<protein>
    <submittedName>
        <fullName evidence="2">Uncharacterized protein</fullName>
    </submittedName>
</protein>
<reference evidence="3" key="1">
    <citation type="submission" date="2017-02" db="EMBL/GenBank/DDBJ databases">
        <authorList>
            <person name="Tafer H."/>
            <person name="Lopandic K."/>
        </authorList>
    </citation>
    <scope>NUCLEOTIDE SEQUENCE [LARGE SCALE GENOMIC DNA]</scope>
    <source>
        <strain evidence="3">CBS 366.77</strain>
    </source>
</reference>
<dbReference type="OrthoDB" id="4409343at2759"/>
<sequence>MSLAVPTSPTTKPGSEGLFDEDLKGLEDLTPQQEQDIIDKVLNIPSENTSDFITSLERNIVPEGFGLSISDLEKLFHKEKWIGCDSNIRSKAQRAFERVERVGNLIFEESGRDYSQKDVIFINEDTKRHTDTQGQNKLNDEQKLEIIEQINKLSSDDYTEFVKALETSIVPEGFGLTLMDIQVVVHPDKWVNSSPEMRNKAQTAFARVEKVIDEVEKGVRSGDVNKKNWIYHRSESDIPELDGPPVIGGLRAFHFTMHKKATGHLRTLAAGVAHQDKQPHQDGLEKARKALSEINKEIERFNRQNEYPAELGTIHTTTFEGQWRALLSQGNVRPQKVQHALARLCKTSHYPVGWAYIPPADSQCYFASENYWCALSQSFAKELGVWYNNSLYGPTEGNGLFKEKLRSFYKELTEINKTYGKDLSANKGTFEHAIRLLDELVSHARNGDRPGFSQKRAEIMHAIEMGNYPNEWLPPDVDEGYWASRPKPASGAPPIPPAAEQSTKAGSAATSGPHGVNGRLKVISVRPRMVKRCIEPGKTATGEPIRYIQKLGDKRANFVVEGADGSYRLVSSASAGGLPAIEGAQKSGVPFTVQKEEIIQDYKARVRKGGEYGCFFVAIGEWDLAKRRLPFIVVGFHHSDGATEVNEAISRSSLGKILSPKMAERMIVEGIVGHPNMSLEEVMHYQISLAAPLTNYHLEPQPAQTTPWQTGHAQPDPFEQRMSLPWGEPEPLWFQKPRSKSKQSQNKSYMYQPQHVQPMGFQGQSLMPQHAQPMPQHAMGFTPQLAGFAAQQPFFMQAPSMGYPNHFMPTQFGHKTGTPSMTVPDNTDTESEF</sequence>
<comment type="caution">
    <text evidence="2">The sequence shown here is derived from an EMBL/GenBank/DDBJ whole genome shotgun (WGS) entry which is preliminary data.</text>
</comment>
<proteinExistence type="predicted"/>
<accession>A0A3A2Z7B9</accession>
<dbReference type="STRING" id="2070753.A0A3A2Z7B9"/>
<feature type="compositionally biased region" description="Polar residues" evidence="1">
    <location>
        <begin position="703"/>
        <end position="712"/>
    </location>
</feature>
<dbReference type="AlphaFoldDB" id="A0A3A2Z7B9"/>
<gene>
    <name evidence="2" type="ORF">PHISCL_08660</name>
</gene>
<feature type="compositionally biased region" description="Polar residues" evidence="1">
    <location>
        <begin position="500"/>
        <end position="510"/>
    </location>
</feature>
<keyword evidence="3" id="KW-1185">Reference proteome</keyword>
<organism evidence="2 3">
    <name type="scientific">Aspergillus sclerotialis</name>
    <dbReference type="NCBI Taxonomy" id="2070753"/>
    <lineage>
        <taxon>Eukaryota</taxon>
        <taxon>Fungi</taxon>
        <taxon>Dikarya</taxon>
        <taxon>Ascomycota</taxon>
        <taxon>Pezizomycotina</taxon>
        <taxon>Eurotiomycetes</taxon>
        <taxon>Eurotiomycetidae</taxon>
        <taxon>Eurotiales</taxon>
        <taxon>Aspergillaceae</taxon>
        <taxon>Aspergillus</taxon>
        <taxon>Aspergillus subgen. Polypaecilum</taxon>
    </lineage>
</organism>
<evidence type="ECO:0000313" key="3">
    <source>
        <dbReference type="Proteomes" id="UP000266188"/>
    </source>
</evidence>
<feature type="region of interest" description="Disordered" evidence="1">
    <location>
        <begin position="703"/>
        <end position="749"/>
    </location>
</feature>
<feature type="region of interest" description="Disordered" evidence="1">
    <location>
        <begin position="814"/>
        <end position="833"/>
    </location>
</feature>
<feature type="compositionally biased region" description="Polar residues" evidence="1">
    <location>
        <begin position="817"/>
        <end position="826"/>
    </location>
</feature>
<dbReference type="Proteomes" id="UP000266188">
    <property type="component" value="Unassembled WGS sequence"/>
</dbReference>
<feature type="region of interest" description="Disordered" evidence="1">
    <location>
        <begin position="483"/>
        <end position="518"/>
    </location>
</feature>
<evidence type="ECO:0000256" key="1">
    <source>
        <dbReference type="SAM" id="MobiDB-lite"/>
    </source>
</evidence>